<proteinExistence type="predicted"/>
<sequence length="61" mass="6901">KKHSKQATETLTKAYKKIDEFLKTAEPRVGEGKRKSEVKSNITDNGSQLLLHCLHTIHPCI</sequence>
<accession>A0A3B0XH99</accession>
<evidence type="ECO:0000313" key="1">
    <source>
        <dbReference type="EMBL" id="VAW67668.1"/>
    </source>
</evidence>
<organism evidence="1">
    <name type="scientific">hydrothermal vent metagenome</name>
    <dbReference type="NCBI Taxonomy" id="652676"/>
    <lineage>
        <taxon>unclassified sequences</taxon>
        <taxon>metagenomes</taxon>
        <taxon>ecological metagenomes</taxon>
    </lineage>
</organism>
<name>A0A3B0XH99_9ZZZZ</name>
<dbReference type="AlphaFoldDB" id="A0A3B0XH99"/>
<protein>
    <submittedName>
        <fullName evidence="1">Uncharacterized protein</fullName>
    </submittedName>
</protein>
<dbReference type="EMBL" id="UOFH01000400">
    <property type="protein sequence ID" value="VAW67668.1"/>
    <property type="molecule type" value="Genomic_DNA"/>
</dbReference>
<reference evidence="1" key="1">
    <citation type="submission" date="2018-06" db="EMBL/GenBank/DDBJ databases">
        <authorList>
            <person name="Zhirakovskaya E."/>
        </authorList>
    </citation>
    <scope>NUCLEOTIDE SEQUENCE</scope>
</reference>
<gene>
    <name evidence="1" type="ORF">MNBD_GAMMA08-2887</name>
</gene>
<feature type="non-terminal residue" evidence="1">
    <location>
        <position position="1"/>
    </location>
</feature>